<proteinExistence type="predicted"/>
<dbReference type="AlphaFoldDB" id="A0A6H5GUZ5"/>
<dbReference type="OrthoDB" id="6287506at2759"/>
<dbReference type="EMBL" id="CADCXU010018540">
    <property type="protein sequence ID" value="CAB0006937.1"/>
    <property type="molecule type" value="Genomic_DNA"/>
</dbReference>
<gene>
    <name evidence="2" type="ORF">NTEN_LOCUS12367</name>
</gene>
<sequence length="295" mass="33202">MPKTSCSNNSSRYARTSSYLRTYWLKIHILQDFVTHNASLELAALRNNFQDRFELRATELNNGGAAKTNRTQIKASFAGAFVRDDGRTLPADSEERLGCREEPQRRRIDGAGDRARPADGDGRNRRECSRRRRGNAGRSASAGRQRNGTRPDQVQILILINKLVLVNININNDLGLGWWKGVEKVRKPESGLWSASVRYLNCAFLPTGPARSMPGFIIDAMQNKTAARAVGIHFYPSIEISTIEFPKSTEGSSYGVVKYPLDSVHRLRHNHHRQQSTTPANDSLEQIVWDDPTDR</sequence>
<feature type="compositionally biased region" description="Low complexity" evidence="1">
    <location>
        <begin position="136"/>
        <end position="148"/>
    </location>
</feature>
<reference evidence="2 3" key="1">
    <citation type="submission" date="2020-02" db="EMBL/GenBank/DDBJ databases">
        <authorList>
            <person name="Ferguson B K."/>
        </authorList>
    </citation>
    <scope>NUCLEOTIDE SEQUENCE [LARGE SCALE GENOMIC DNA]</scope>
</reference>
<organism evidence="2 3">
    <name type="scientific">Nesidiocoris tenuis</name>
    <dbReference type="NCBI Taxonomy" id="355587"/>
    <lineage>
        <taxon>Eukaryota</taxon>
        <taxon>Metazoa</taxon>
        <taxon>Ecdysozoa</taxon>
        <taxon>Arthropoda</taxon>
        <taxon>Hexapoda</taxon>
        <taxon>Insecta</taxon>
        <taxon>Pterygota</taxon>
        <taxon>Neoptera</taxon>
        <taxon>Paraneoptera</taxon>
        <taxon>Hemiptera</taxon>
        <taxon>Heteroptera</taxon>
        <taxon>Panheteroptera</taxon>
        <taxon>Cimicomorpha</taxon>
        <taxon>Miridae</taxon>
        <taxon>Dicyphina</taxon>
        <taxon>Nesidiocoris</taxon>
    </lineage>
</organism>
<feature type="compositionally biased region" description="Basic and acidic residues" evidence="1">
    <location>
        <begin position="102"/>
        <end position="127"/>
    </location>
</feature>
<feature type="compositionally biased region" description="Polar residues" evidence="1">
    <location>
        <begin position="275"/>
        <end position="284"/>
    </location>
</feature>
<dbReference type="Proteomes" id="UP000479000">
    <property type="component" value="Unassembled WGS sequence"/>
</dbReference>
<evidence type="ECO:0000256" key="1">
    <source>
        <dbReference type="SAM" id="MobiDB-lite"/>
    </source>
</evidence>
<feature type="region of interest" description="Disordered" evidence="1">
    <location>
        <begin position="102"/>
        <end position="148"/>
    </location>
</feature>
<protein>
    <submittedName>
        <fullName evidence="2">Uncharacterized protein</fullName>
    </submittedName>
</protein>
<evidence type="ECO:0000313" key="3">
    <source>
        <dbReference type="Proteomes" id="UP000479000"/>
    </source>
</evidence>
<evidence type="ECO:0000313" key="2">
    <source>
        <dbReference type="EMBL" id="CAB0006937.1"/>
    </source>
</evidence>
<accession>A0A6H5GUZ5</accession>
<feature type="region of interest" description="Disordered" evidence="1">
    <location>
        <begin position="269"/>
        <end position="295"/>
    </location>
</feature>
<keyword evidence="3" id="KW-1185">Reference proteome</keyword>
<name>A0A6H5GUZ5_9HEMI</name>